<name>K1JVB1_9BURK</name>
<accession>K1JVB1</accession>
<dbReference type="EC" id="2.1.1.297" evidence="5"/>
<comment type="catalytic activity">
    <reaction evidence="4 5">
        <text>L-glutaminyl-[peptide chain release factor] + S-adenosyl-L-methionine = N(5)-methyl-L-glutaminyl-[peptide chain release factor] + S-adenosyl-L-homocysteine + H(+)</text>
        <dbReference type="Rhea" id="RHEA:42896"/>
        <dbReference type="Rhea" id="RHEA-COMP:10271"/>
        <dbReference type="Rhea" id="RHEA-COMP:10272"/>
        <dbReference type="ChEBI" id="CHEBI:15378"/>
        <dbReference type="ChEBI" id="CHEBI:30011"/>
        <dbReference type="ChEBI" id="CHEBI:57856"/>
        <dbReference type="ChEBI" id="CHEBI:59789"/>
        <dbReference type="ChEBI" id="CHEBI:61891"/>
        <dbReference type="EC" id="2.1.1.297"/>
    </reaction>
</comment>
<dbReference type="NCBIfam" id="TIGR00536">
    <property type="entry name" value="hemK_fam"/>
    <property type="match status" value="1"/>
</dbReference>
<feature type="domain" description="Release factor glutamine methyltransferase N-terminal" evidence="7">
    <location>
        <begin position="16"/>
        <end position="74"/>
    </location>
</feature>
<dbReference type="OrthoDB" id="9800643at2"/>
<dbReference type="STRING" id="742823.HMPREF9465_00795"/>
<feature type="binding site" evidence="5">
    <location>
        <position position="167"/>
    </location>
    <ligand>
        <name>S-adenosyl-L-methionine</name>
        <dbReference type="ChEBI" id="CHEBI:59789"/>
    </ligand>
</feature>
<evidence type="ECO:0000259" key="7">
    <source>
        <dbReference type="Pfam" id="PF17827"/>
    </source>
</evidence>
<sequence length="276" mass="30195">MNEVKLNTIRALIGEATPKIGRFEAMILLAHILGKPKEYLIAHDDEELPDTTLMTFDVYVSMRLDGVPVAYLTGRQEFFGRYFTVDHNVLIPRPDTEVLIEQALIVAPEKPEILDMGTGSGCIAVTLAKECPGARVTATDVSEEALAIARGNAEALGAEVEFRKGSWWEAVPEGARYDLIVSNPPYIRSDDEHLPALRHEPQGALTDSGNGLSCLEEIAAHAMSHLRHGGWLLVEHGWDQAPDVAALFRSVGLAAVRTVRDYGGNDRVTMGRKADD</sequence>
<dbReference type="AlphaFoldDB" id="K1JVB1"/>
<dbReference type="HAMAP" id="MF_02126">
    <property type="entry name" value="RF_methyltr_PrmC"/>
    <property type="match status" value="1"/>
</dbReference>
<dbReference type="InterPro" id="IPR040758">
    <property type="entry name" value="PrmC_N"/>
</dbReference>
<feature type="binding site" evidence="5">
    <location>
        <begin position="183"/>
        <end position="186"/>
    </location>
    <ligand>
        <name>substrate</name>
    </ligand>
</feature>
<dbReference type="GO" id="GO:0102559">
    <property type="term" value="F:peptide chain release factor N(5)-glutamine methyltransferase activity"/>
    <property type="evidence" value="ECO:0007669"/>
    <property type="project" value="UniProtKB-EC"/>
</dbReference>
<dbReference type="HOGENOM" id="CLU_018398_3_0_4"/>
<dbReference type="FunFam" id="3.40.50.150:FF:000053">
    <property type="entry name" value="Release factor glutamine methyltransferase"/>
    <property type="match status" value="1"/>
</dbReference>
<dbReference type="EMBL" id="ADMG01000019">
    <property type="protein sequence ID" value="EKB31637.1"/>
    <property type="molecule type" value="Genomic_DNA"/>
</dbReference>
<dbReference type="Proteomes" id="UP000005835">
    <property type="component" value="Unassembled WGS sequence"/>
</dbReference>
<dbReference type="SUPFAM" id="SSF53335">
    <property type="entry name" value="S-adenosyl-L-methionine-dependent methyltransferases"/>
    <property type="match status" value="1"/>
</dbReference>
<feature type="domain" description="Methyltransferase small" evidence="6">
    <location>
        <begin position="107"/>
        <end position="191"/>
    </location>
</feature>
<evidence type="ECO:0000256" key="2">
    <source>
        <dbReference type="ARBA" id="ARBA00022679"/>
    </source>
</evidence>
<dbReference type="InterPro" id="IPR019874">
    <property type="entry name" value="RF_methyltr_PrmC"/>
</dbReference>
<feature type="binding site" evidence="5">
    <location>
        <begin position="117"/>
        <end position="121"/>
    </location>
    <ligand>
        <name>S-adenosyl-L-methionine</name>
        <dbReference type="ChEBI" id="CHEBI:59789"/>
    </ligand>
</feature>
<comment type="caution">
    <text evidence="8">The sequence shown here is derived from an EMBL/GenBank/DDBJ whole genome shotgun (WGS) entry which is preliminary data.</text>
</comment>
<dbReference type="GO" id="GO:0003676">
    <property type="term" value="F:nucleic acid binding"/>
    <property type="evidence" value="ECO:0007669"/>
    <property type="project" value="InterPro"/>
</dbReference>
<dbReference type="PANTHER" id="PTHR18895:SF74">
    <property type="entry name" value="MTRF1L RELEASE FACTOR GLUTAMINE METHYLTRANSFERASE"/>
    <property type="match status" value="1"/>
</dbReference>
<dbReference type="InterPro" id="IPR004556">
    <property type="entry name" value="HemK-like"/>
</dbReference>
<dbReference type="NCBIfam" id="TIGR03534">
    <property type="entry name" value="RF_mod_PrmC"/>
    <property type="match status" value="1"/>
</dbReference>
<evidence type="ECO:0000313" key="8">
    <source>
        <dbReference type="EMBL" id="EKB31637.1"/>
    </source>
</evidence>
<gene>
    <name evidence="5" type="primary">prmC</name>
    <name evidence="8" type="ORF">HMPREF9465_00795</name>
</gene>
<feature type="binding site" evidence="5">
    <location>
        <position position="183"/>
    </location>
    <ligand>
        <name>S-adenosyl-L-methionine</name>
        <dbReference type="ChEBI" id="CHEBI:59789"/>
    </ligand>
</feature>
<dbReference type="PATRIC" id="fig|742823.3.peg.798"/>
<evidence type="ECO:0000313" key="9">
    <source>
        <dbReference type="Proteomes" id="UP000005835"/>
    </source>
</evidence>
<proteinExistence type="inferred from homology"/>
<keyword evidence="3 5" id="KW-0949">S-adenosyl-L-methionine</keyword>
<protein>
    <recommendedName>
        <fullName evidence="5">Release factor glutamine methyltransferase</fullName>
        <shortName evidence="5">RF MTase</shortName>
        <ecNumber evidence="5">2.1.1.297</ecNumber>
    </recommendedName>
    <alternativeName>
        <fullName evidence="5">N5-glutamine methyltransferase PrmC</fullName>
    </alternativeName>
    <alternativeName>
        <fullName evidence="5">Protein-(glutamine-N5) MTase PrmC</fullName>
    </alternativeName>
    <alternativeName>
        <fullName evidence="5">Protein-glutamine N-methyltransferase PrmC</fullName>
    </alternativeName>
</protein>
<dbReference type="Pfam" id="PF17827">
    <property type="entry name" value="PrmC_N"/>
    <property type="match status" value="1"/>
</dbReference>
<feature type="binding site" evidence="5">
    <location>
        <position position="140"/>
    </location>
    <ligand>
        <name>S-adenosyl-L-methionine</name>
        <dbReference type="ChEBI" id="CHEBI:59789"/>
    </ligand>
</feature>
<dbReference type="PROSITE" id="PS00092">
    <property type="entry name" value="N6_MTASE"/>
    <property type="match status" value="1"/>
</dbReference>
<dbReference type="InterPro" id="IPR007848">
    <property type="entry name" value="Small_mtfrase_dom"/>
</dbReference>
<dbReference type="GO" id="GO:0032259">
    <property type="term" value="P:methylation"/>
    <property type="evidence" value="ECO:0007669"/>
    <property type="project" value="UniProtKB-KW"/>
</dbReference>
<dbReference type="eggNOG" id="COG2890">
    <property type="taxonomic scope" value="Bacteria"/>
</dbReference>
<dbReference type="PANTHER" id="PTHR18895">
    <property type="entry name" value="HEMK METHYLTRANSFERASE"/>
    <property type="match status" value="1"/>
</dbReference>
<dbReference type="Gene3D" id="3.40.50.150">
    <property type="entry name" value="Vaccinia Virus protein VP39"/>
    <property type="match status" value="1"/>
</dbReference>
<dbReference type="Gene3D" id="1.10.8.10">
    <property type="entry name" value="DNA helicase RuvA subunit, C-terminal domain"/>
    <property type="match status" value="1"/>
</dbReference>
<keyword evidence="9" id="KW-1185">Reference proteome</keyword>
<evidence type="ECO:0000259" key="6">
    <source>
        <dbReference type="Pfam" id="PF05175"/>
    </source>
</evidence>
<comment type="similarity">
    <text evidence="5">Belongs to the protein N5-glutamine methyltransferase family. PrmC subfamily.</text>
</comment>
<evidence type="ECO:0000256" key="5">
    <source>
        <dbReference type="HAMAP-Rule" id="MF_02126"/>
    </source>
</evidence>
<dbReference type="InterPro" id="IPR002052">
    <property type="entry name" value="DNA_methylase_N6_adenine_CS"/>
</dbReference>
<reference evidence="8 9" key="1">
    <citation type="submission" date="2012-05" db="EMBL/GenBank/DDBJ databases">
        <title>The Genome Sequence of Sutterella wadsworthensis 2_1_59BFAA.</title>
        <authorList>
            <consortium name="The Broad Institute Genome Sequencing Platform"/>
            <person name="Earl A."/>
            <person name="Ward D."/>
            <person name="Feldgarden M."/>
            <person name="Gevers D."/>
            <person name="Daigneault M."/>
            <person name="Strauss J."/>
            <person name="Allen-Vercoe E."/>
            <person name="Walker B."/>
            <person name="Young S.K."/>
            <person name="Zeng Q."/>
            <person name="Gargeya S."/>
            <person name="Fitzgerald M."/>
            <person name="Haas B."/>
            <person name="Abouelleil A."/>
            <person name="Alvarado L."/>
            <person name="Arachchi H.M."/>
            <person name="Berlin A.M."/>
            <person name="Chapman S.B."/>
            <person name="Goldberg J."/>
            <person name="Griggs A."/>
            <person name="Gujja S."/>
            <person name="Hansen M."/>
            <person name="Howarth C."/>
            <person name="Imamovic A."/>
            <person name="Larimer J."/>
            <person name="McCowen C."/>
            <person name="Montmayeur A."/>
            <person name="Murphy C."/>
            <person name="Neiman D."/>
            <person name="Pearson M."/>
            <person name="Priest M."/>
            <person name="Roberts A."/>
            <person name="Saif S."/>
            <person name="Shea T."/>
            <person name="Sisk P."/>
            <person name="Sykes S."/>
            <person name="Wortman J."/>
            <person name="Nusbaum C."/>
            <person name="Birren B."/>
        </authorList>
    </citation>
    <scope>NUCLEOTIDE SEQUENCE [LARGE SCALE GENOMIC DNA]</scope>
    <source>
        <strain evidence="8 9">2_1_59BFAA</strain>
    </source>
</reference>
<dbReference type="CDD" id="cd02440">
    <property type="entry name" value="AdoMet_MTases"/>
    <property type="match status" value="1"/>
</dbReference>
<dbReference type="InterPro" id="IPR029063">
    <property type="entry name" value="SAM-dependent_MTases_sf"/>
</dbReference>
<dbReference type="InterPro" id="IPR050320">
    <property type="entry name" value="N5-glutamine_MTase"/>
</dbReference>
<organism evidence="8 9">
    <name type="scientific">Sutterella wadsworthensis 2_1_59BFAA</name>
    <dbReference type="NCBI Taxonomy" id="742823"/>
    <lineage>
        <taxon>Bacteria</taxon>
        <taxon>Pseudomonadati</taxon>
        <taxon>Pseudomonadota</taxon>
        <taxon>Betaproteobacteria</taxon>
        <taxon>Burkholderiales</taxon>
        <taxon>Sutterellaceae</taxon>
        <taxon>Sutterella</taxon>
    </lineage>
</organism>
<keyword evidence="1 5" id="KW-0489">Methyltransferase</keyword>
<evidence type="ECO:0000256" key="1">
    <source>
        <dbReference type="ARBA" id="ARBA00022603"/>
    </source>
</evidence>
<evidence type="ECO:0000256" key="4">
    <source>
        <dbReference type="ARBA" id="ARBA00048391"/>
    </source>
</evidence>
<keyword evidence="2 5" id="KW-0808">Transferase</keyword>
<dbReference type="RefSeq" id="WP_005434350.1">
    <property type="nucleotide sequence ID" value="NZ_JH815514.1"/>
</dbReference>
<evidence type="ECO:0000256" key="3">
    <source>
        <dbReference type="ARBA" id="ARBA00022691"/>
    </source>
</evidence>
<dbReference type="Pfam" id="PF05175">
    <property type="entry name" value="MTS"/>
    <property type="match status" value="1"/>
</dbReference>
<comment type="function">
    <text evidence="5">Methylates the class 1 translation termination release factors RF1/PrfA and RF2/PrfB on the glutamine residue of the universally conserved GGQ motif.</text>
</comment>